<evidence type="ECO:0000256" key="2">
    <source>
        <dbReference type="ARBA" id="ARBA00012052"/>
    </source>
</evidence>
<accession>A0ABS9QI92</accession>
<dbReference type="SUPFAM" id="SSF54211">
    <property type="entry name" value="Ribosomal protein S5 domain 2-like"/>
    <property type="match status" value="1"/>
</dbReference>
<dbReference type="EC" id="2.7.1.148" evidence="2 10"/>
<comment type="similarity">
    <text evidence="1 10">Belongs to the GHMP kinase family. IspE subfamily.</text>
</comment>
<evidence type="ECO:0000256" key="7">
    <source>
        <dbReference type="ARBA" id="ARBA00022840"/>
    </source>
</evidence>
<protein>
    <recommendedName>
        <fullName evidence="3 10">4-diphosphocytidyl-2-C-methyl-D-erythritol kinase</fullName>
        <shortName evidence="10">CMK</shortName>
        <ecNumber evidence="2 10">2.7.1.148</ecNumber>
    </recommendedName>
    <alternativeName>
        <fullName evidence="9 10">4-(cytidine-5'-diphospho)-2-C-methyl-D-erythritol kinase</fullName>
    </alternativeName>
</protein>
<name>A0ABS9QI92_9HYPH</name>
<evidence type="ECO:0000256" key="5">
    <source>
        <dbReference type="ARBA" id="ARBA00022741"/>
    </source>
</evidence>
<dbReference type="HAMAP" id="MF_00061">
    <property type="entry name" value="IspE"/>
    <property type="match status" value="1"/>
</dbReference>
<keyword evidence="14" id="KW-1185">Reference proteome</keyword>
<keyword evidence="4 10" id="KW-0808">Transferase</keyword>
<comment type="function">
    <text evidence="10">Catalyzes the phosphorylation of the position 2 hydroxy group of 4-diphosphocytidyl-2C-methyl-D-erythritol.</text>
</comment>
<dbReference type="NCBIfam" id="TIGR00154">
    <property type="entry name" value="ispE"/>
    <property type="match status" value="1"/>
</dbReference>
<feature type="active site" evidence="10">
    <location>
        <position position="23"/>
    </location>
</feature>
<evidence type="ECO:0000256" key="3">
    <source>
        <dbReference type="ARBA" id="ARBA00017473"/>
    </source>
</evidence>
<evidence type="ECO:0000256" key="10">
    <source>
        <dbReference type="HAMAP-Rule" id="MF_00061"/>
    </source>
</evidence>
<dbReference type="PIRSF" id="PIRSF010376">
    <property type="entry name" value="IspE"/>
    <property type="match status" value="1"/>
</dbReference>
<evidence type="ECO:0000256" key="9">
    <source>
        <dbReference type="ARBA" id="ARBA00032554"/>
    </source>
</evidence>
<evidence type="ECO:0000313" key="13">
    <source>
        <dbReference type="EMBL" id="MCG7506369.1"/>
    </source>
</evidence>
<dbReference type="PANTHER" id="PTHR43527">
    <property type="entry name" value="4-DIPHOSPHOCYTIDYL-2-C-METHYL-D-ERYTHRITOL KINASE, CHLOROPLASTIC"/>
    <property type="match status" value="1"/>
</dbReference>
<keyword evidence="6 10" id="KW-0418">Kinase</keyword>
<dbReference type="GO" id="GO:0050515">
    <property type="term" value="F:4-(cytidine 5'-diphospho)-2-C-methyl-D-erythritol kinase activity"/>
    <property type="evidence" value="ECO:0007669"/>
    <property type="project" value="UniProtKB-EC"/>
</dbReference>
<dbReference type="PANTHER" id="PTHR43527:SF2">
    <property type="entry name" value="4-DIPHOSPHOCYTIDYL-2-C-METHYL-D-ERYTHRITOL KINASE, CHLOROPLASTIC"/>
    <property type="match status" value="1"/>
</dbReference>
<evidence type="ECO:0000256" key="8">
    <source>
        <dbReference type="ARBA" id="ARBA00023229"/>
    </source>
</evidence>
<sequence length="308" mass="32491">MSTAVLDRVSADYAAGARLAPAKVNLALHVTGRRADGYHTIESLAVFTRFGDRIEARKADEDRFSISGRFAGLVPTDETNLILRARDALRSHVGPQNAPAVAISLEKNLPVASGIGGGSSDAAAALRELVSTWELDIDEAQLARIGFSLGADLPMCLKAQPLLAYGAGEAISPVAQFPALGLVMVNPGVAVTTADVFRSLALRDNEALPPLPKIIDFHSLRGWLEATRNDLEPAAETIAPLIGKAKASLLEADAAFARMSGSGATCFGLFETGNVAKRAAASIRARHPDWFVAATRSMPSEALEYPHA</sequence>
<evidence type="ECO:0000256" key="6">
    <source>
        <dbReference type="ARBA" id="ARBA00022777"/>
    </source>
</evidence>
<dbReference type="Gene3D" id="3.30.230.10">
    <property type="match status" value="1"/>
</dbReference>
<evidence type="ECO:0000259" key="12">
    <source>
        <dbReference type="Pfam" id="PF08544"/>
    </source>
</evidence>
<dbReference type="Gene3D" id="3.30.70.890">
    <property type="entry name" value="GHMP kinase, C-terminal domain"/>
    <property type="match status" value="1"/>
</dbReference>
<dbReference type="InterPro" id="IPR014721">
    <property type="entry name" value="Ribsml_uS5_D2-typ_fold_subgr"/>
</dbReference>
<feature type="domain" description="GHMP kinase C-terminal" evidence="12">
    <location>
        <begin position="227"/>
        <end position="286"/>
    </location>
</feature>
<dbReference type="Proteomes" id="UP001201701">
    <property type="component" value="Unassembled WGS sequence"/>
</dbReference>
<keyword evidence="5 10" id="KW-0547">Nucleotide-binding</keyword>
<keyword evidence="7 10" id="KW-0067">ATP-binding</keyword>
<proteinExistence type="inferred from homology"/>
<feature type="binding site" evidence="10">
    <location>
        <begin position="110"/>
        <end position="120"/>
    </location>
    <ligand>
        <name>ATP</name>
        <dbReference type="ChEBI" id="CHEBI:30616"/>
    </ligand>
</feature>
<evidence type="ECO:0000313" key="14">
    <source>
        <dbReference type="Proteomes" id="UP001201701"/>
    </source>
</evidence>
<dbReference type="Pfam" id="PF08544">
    <property type="entry name" value="GHMP_kinases_C"/>
    <property type="match status" value="1"/>
</dbReference>
<dbReference type="InterPro" id="IPR004424">
    <property type="entry name" value="IspE"/>
</dbReference>
<dbReference type="NCBIfam" id="NF011202">
    <property type="entry name" value="PRK14608.1"/>
    <property type="match status" value="1"/>
</dbReference>
<comment type="caution">
    <text evidence="13">The sequence shown here is derived from an EMBL/GenBank/DDBJ whole genome shotgun (WGS) entry which is preliminary data.</text>
</comment>
<keyword evidence="8 10" id="KW-0414">Isoprene biosynthesis</keyword>
<dbReference type="InterPro" id="IPR006204">
    <property type="entry name" value="GHMP_kinase_N_dom"/>
</dbReference>
<dbReference type="RefSeq" id="WP_239366476.1">
    <property type="nucleotide sequence ID" value="NZ_JAKREW010000013.1"/>
</dbReference>
<evidence type="ECO:0000256" key="1">
    <source>
        <dbReference type="ARBA" id="ARBA00009684"/>
    </source>
</evidence>
<feature type="domain" description="GHMP kinase N-terminal" evidence="11">
    <location>
        <begin position="80"/>
        <end position="157"/>
    </location>
</feature>
<comment type="catalytic activity">
    <reaction evidence="10">
        <text>4-CDP-2-C-methyl-D-erythritol + ATP = 4-CDP-2-C-methyl-D-erythritol 2-phosphate + ADP + H(+)</text>
        <dbReference type="Rhea" id="RHEA:18437"/>
        <dbReference type="ChEBI" id="CHEBI:15378"/>
        <dbReference type="ChEBI" id="CHEBI:30616"/>
        <dbReference type="ChEBI" id="CHEBI:57823"/>
        <dbReference type="ChEBI" id="CHEBI:57919"/>
        <dbReference type="ChEBI" id="CHEBI:456216"/>
        <dbReference type="EC" id="2.7.1.148"/>
    </reaction>
</comment>
<dbReference type="EMBL" id="JAKREW010000013">
    <property type="protein sequence ID" value="MCG7506369.1"/>
    <property type="molecule type" value="Genomic_DNA"/>
</dbReference>
<dbReference type="InterPro" id="IPR020568">
    <property type="entry name" value="Ribosomal_Su5_D2-typ_SF"/>
</dbReference>
<evidence type="ECO:0000256" key="4">
    <source>
        <dbReference type="ARBA" id="ARBA00022679"/>
    </source>
</evidence>
<dbReference type="Pfam" id="PF00288">
    <property type="entry name" value="GHMP_kinases_N"/>
    <property type="match status" value="1"/>
</dbReference>
<organism evidence="13 14">
    <name type="scientific">Mesorhizobium retamae</name>
    <dbReference type="NCBI Taxonomy" id="2912854"/>
    <lineage>
        <taxon>Bacteria</taxon>
        <taxon>Pseudomonadati</taxon>
        <taxon>Pseudomonadota</taxon>
        <taxon>Alphaproteobacteria</taxon>
        <taxon>Hyphomicrobiales</taxon>
        <taxon>Phyllobacteriaceae</taxon>
        <taxon>Mesorhizobium</taxon>
    </lineage>
</organism>
<comment type="pathway">
    <text evidence="10">Isoprenoid biosynthesis; isopentenyl diphosphate biosynthesis via DXP pathway; isopentenyl diphosphate from 1-deoxy-D-xylulose 5-phosphate: step 3/6.</text>
</comment>
<gene>
    <name evidence="10" type="primary">ispE</name>
    <name evidence="13" type="ORF">L4923_15185</name>
</gene>
<reference evidence="13 14" key="1">
    <citation type="submission" date="2022-02" db="EMBL/GenBank/DDBJ databases">
        <title>Draft genome sequence of Mezorhizobium retamae strain IRAMC:0171 isolated from Retama raetam nodules.</title>
        <authorList>
            <person name="Bengaied R."/>
            <person name="Sbissi I."/>
            <person name="Huber K."/>
            <person name="Ghodbane F."/>
            <person name="Nouioui I."/>
            <person name="Tarhouni M."/>
            <person name="Gtari M."/>
        </authorList>
    </citation>
    <scope>NUCLEOTIDE SEQUENCE [LARGE SCALE GENOMIC DNA]</scope>
    <source>
        <strain evidence="13 14">IRAMC:0171</strain>
    </source>
</reference>
<dbReference type="InterPro" id="IPR013750">
    <property type="entry name" value="GHMP_kinase_C_dom"/>
</dbReference>
<dbReference type="InterPro" id="IPR036554">
    <property type="entry name" value="GHMP_kinase_C_sf"/>
</dbReference>
<dbReference type="SUPFAM" id="SSF55060">
    <property type="entry name" value="GHMP Kinase, C-terminal domain"/>
    <property type="match status" value="1"/>
</dbReference>
<evidence type="ECO:0000259" key="11">
    <source>
        <dbReference type="Pfam" id="PF00288"/>
    </source>
</evidence>
<feature type="active site" evidence="10">
    <location>
        <position position="152"/>
    </location>
</feature>